<dbReference type="Pfam" id="PF07729">
    <property type="entry name" value="FCD"/>
    <property type="match status" value="1"/>
</dbReference>
<evidence type="ECO:0000259" key="4">
    <source>
        <dbReference type="PROSITE" id="PS50949"/>
    </source>
</evidence>
<dbReference type="PRINTS" id="PR00035">
    <property type="entry name" value="HTHGNTR"/>
</dbReference>
<evidence type="ECO:0000313" key="5">
    <source>
        <dbReference type="EMBL" id="HJC11159.1"/>
    </source>
</evidence>
<comment type="caution">
    <text evidence="5">The sequence shown here is derived from an EMBL/GenBank/DDBJ whole genome shotgun (WGS) entry which is preliminary data.</text>
</comment>
<dbReference type="GO" id="GO:0003677">
    <property type="term" value="F:DNA binding"/>
    <property type="evidence" value="ECO:0007669"/>
    <property type="project" value="UniProtKB-KW"/>
</dbReference>
<keyword evidence="2" id="KW-0238">DNA-binding</keyword>
<dbReference type="Gene3D" id="1.20.120.530">
    <property type="entry name" value="GntR ligand-binding domain-like"/>
    <property type="match status" value="1"/>
</dbReference>
<keyword evidence="3" id="KW-0804">Transcription</keyword>
<dbReference type="Proteomes" id="UP000823893">
    <property type="component" value="Unassembled WGS sequence"/>
</dbReference>
<dbReference type="CDD" id="cd07377">
    <property type="entry name" value="WHTH_GntR"/>
    <property type="match status" value="1"/>
</dbReference>
<reference evidence="5" key="1">
    <citation type="journal article" date="2021" name="PeerJ">
        <title>Extensive microbial diversity within the chicken gut microbiome revealed by metagenomics and culture.</title>
        <authorList>
            <person name="Gilroy R."/>
            <person name="Ravi A."/>
            <person name="Getino M."/>
            <person name="Pursley I."/>
            <person name="Horton D.L."/>
            <person name="Alikhan N.F."/>
            <person name="Baker D."/>
            <person name="Gharbi K."/>
            <person name="Hall N."/>
            <person name="Watson M."/>
            <person name="Adriaenssens E.M."/>
            <person name="Foster-Nyarko E."/>
            <person name="Jarju S."/>
            <person name="Secka A."/>
            <person name="Antonio M."/>
            <person name="Oren A."/>
            <person name="Chaudhuri R.R."/>
            <person name="La Ragione R."/>
            <person name="Hildebrand F."/>
            <person name="Pallen M.J."/>
        </authorList>
    </citation>
    <scope>NUCLEOTIDE SEQUENCE</scope>
    <source>
        <strain evidence="5">ChiSxjej6B18-287</strain>
    </source>
</reference>
<dbReference type="InterPro" id="IPR000524">
    <property type="entry name" value="Tscrpt_reg_HTH_GntR"/>
</dbReference>
<feature type="domain" description="HTH gntR-type" evidence="4">
    <location>
        <begin position="15"/>
        <end position="83"/>
    </location>
</feature>
<organism evidence="5 6">
    <name type="scientific">Candidatus Blautia merdigallinarum</name>
    <dbReference type="NCBI Taxonomy" id="2838495"/>
    <lineage>
        <taxon>Bacteria</taxon>
        <taxon>Bacillati</taxon>
        <taxon>Bacillota</taxon>
        <taxon>Clostridia</taxon>
        <taxon>Lachnospirales</taxon>
        <taxon>Lachnospiraceae</taxon>
        <taxon>Blautia</taxon>
    </lineage>
</organism>
<dbReference type="InterPro" id="IPR036388">
    <property type="entry name" value="WH-like_DNA-bd_sf"/>
</dbReference>
<dbReference type="SMART" id="SM00345">
    <property type="entry name" value="HTH_GNTR"/>
    <property type="match status" value="1"/>
</dbReference>
<dbReference type="PANTHER" id="PTHR43537">
    <property type="entry name" value="TRANSCRIPTIONAL REGULATOR, GNTR FAMILY"/>
    <property type="match status" value="1"/>
</dbReference>
<reference evidence="5" key="2">
    <citation type="submission" date="2021-04" db="EMBL/GenBank/DDBJ databases">
        <authorList>
            <person name="Gilroy R."/>
        </authorList>
    </citation>
    <scope>NUCLEOTIDE SEQUENCE</scope>
    <source>
        <strain evidence="5">ChiSxjej6B18-287</strain>
    </source>
</reference>
<evidence type="ECO:0000256" key="1">
    <source>
        <dbReference type="ARBA" id="ARBA00023015"/>
    </source>
</evidence>
<dbReference type="EMBL" id="DWWV01000132">
    <property type="protein sequence ID" value="HJC11159.1"/>
    <property type="molecule type" value="Genomic_DNA"/>
</dbReference>
<dbReference type="AlphaFoldDB" id="A0A9D2SL28"/>
<dbReference type="GO" id="GO:0003700">
    <property type="term" value="F:DNA-binding transcription factor activity"/>
    <property type="evidence" value="ECO:0007669"/>
    <property type="project" value="InterPro"/>
</dbReference>
<name>A0A9D2SL28_9FIRM</name>
<dbReference type="Pfam" id="PF00392">
    <property type="entry name" value="GntR"/>
    <property type="match status" value="1"/>
</dbReference>
<protein>
    <submittedName>
        <fullName evidence="5">FCD domain-containing protein</fullName>
    </submittedName>
</protein>
<dbReference type="PROSITE" id="PS50949">
    <property type="entry name" value="HTH_GNTR"/>
    <property type="match status" value="1"/>
</dbReference>
<evidence type="ECO:0000256" key="2">
    <source>
        <dbReference type="ARBA" id="ARBA00023125"/>
    </source>
</evidence>
<accession>A0A9D2SL28</accession>
<dbReference type="SUPFAM" id="SSF48008">
    <property type="entry name" value="GntR ligand-binding domain-like"/>
    <property type="match status" value="1"/>
</dbReference>
<keyword evidence="1" id="KW-0805">Transcription regulation</keyword>
<evidence type="ECO:0000256" key="3">
    <source>
        <dbReference type="ARBA" id="ARBA00023163"/>
    </source>
</evidence>
<dbReference type="Gene3D" id="1.10.10.10">
    <property type="entry name" value="Winged helix-like DNA-binding domain superfamily/Winged helix DNA-binding domain"/>
    <property type="match status" value="1"/>
</dbReference>
<proteinExistence type="predicted"/>
<dbReference type="InterPro" id="IPR036390">
    <property type="entry name" value="WH_DNA-bd_sf"/>
</dbReference>
<sequence>MGEITEKAENTGENEKVYFLVIEYIIELVKKGDVKFGGKIPSERELMSTLGLSRNSIREALRTLENMGLLDCRQGQGNFLVNHIGQSLSSLFSLLLFMKESNYVEISQLRRFIEIGAFLLAVKNPDQKAREELKEILDKLDQCQEKEKVKLDKQFHDHLILISGNHLLVLLNEALSGLFETMISDYTRHITQKNWDRLLSCHRRVYDCLEKNDVQEGMKAIREHYNIIDEDLMEYQIGE</sequence>
<gene>
    <name evidence="5" type="ORF">H9935_10175</name>
</gene>
<evidence type="ECO:0000313" key="6">
    <source>
        <dbReference type="Proteomes" id="UP000823893"/>
    </source>
</evidence>
<dbReference type="SUPFAM" id="SSF46785">
    <property type="entry name" value="Winged helix' DNA-binding domain"/>
    <property type="match status" value="1"/>
</dbReference>
<dbReference type="InterPro" id="IPR008920">
    <property type="entry name" value="TF_FadR/GntR_C"/>
</dbReference>
<dbReference type="PANTHER" id="PTHR43537:SF43">
    <property type="entry name" value="GNTR-FAMILY TRANSCRIPTIONAL REGULATOR"/>
    <property type="match status" value="1"/>
</dbReference>
<dbReference type="SMART" id="SM00895">
    <property type="entry name" value="FCD"/>
    <property type="match status" value="1"/>
</dbReference>
<dbReference type="InterPro" id="IPR011711">
    <property type="entry name" value="GntR_C"/>
</dbReference>